<sequence>MRKTSAVLATLSLAVLTLTGCASAPSFAGDVCDRAAASTASVADSVTVEGDLGAAPDVTVYAPVKGDKTSFTDVVTGEGNTLTSTSQGMVLDIAFYGGESGDKLYESEFNGDPSRVHSISYWAERSAGLETVLECATGGSRIVAVLTPEDFGEANVEAFGLAKDENVVAIVDLQDVYLAHAEGASQFNDARGLPSVVRAPDGTPGVIVPDSDAPSEAVTETLIKGDGAKVEKDSTIVTNIMAVGWDDKTVTSSSWGAEPNIGPAAQELVGATVGSQLLVVVPEADGNPATAIVVDVLGIVPVPEQ</sequence>
<organism evidence="2 3">
    <name type="scientific">Microbacterium foliorum</name>
    <dbReference type="NCBI Taxonomy" id="104336"/>
    <lineage>
        <taxon>Bacteria</taxon>
        <taxon>Bacillati</taxon>
        <taxon>Actinomycetota</taxon>
        <taxon>Actinomycetes</taxon>
        <taxon>Micrococcales</taxon>
        <taxon>Microbacteriaceae</taxon>
        <taxon>Microbacterium</taxon>
    </lineage>
</organism>
<dbReference type="AlphaFoldDB" id="A0A4Y5YQ17"/>
<reference evidence="2 3" key="1">
    <citation type="submission" date="2019-06" db="EMBL/GenBank/DDBJ databases">
        <title>Complete genome of Microbacterium foliorum M2.</title>
        <authorList>
            <person name="Cao G."/>
        </authorList>
    </citation>
    <scope>NUCLEOTIDE SEQUENCE [LARGE SCALE GENOMIC DNA]</scope>
    <source>
        <strain evidence="2 3">M2</strain>
    </source>
</reference>
<evidence type="ECO:0008006" key="4">
    <source>
        <dbReference type="Google" id="ProtNLM"/>
    </source>
</evidence>
<dbReference type="EMBL" id="CP041040">
    <property type="protein sequence ID" value="QDE34797.1"/>
    <property type="molecule type" value="Genomic_DNA"/>
</dbReference>
<dbReference type="Proteomes" id="UP000316125">
    <property type="component" value="Chromosome"/>
</dbReference>
<proteinExistence type="predicted"/>
<keyword evidence="1" id="KW-0732">Signal</keyword>
<dbReference type="PROSITE" id="PS51257">
    <property type="entry name" value="PROKAR_LIPOPROTEIN"/>
    <property type="match status" value="1"/>
</dbReference>
<accession>A0A4Y5YQ17</accession>
<evidence type="ECO:0000313" key="2">
    <source>
        <dbReference type="EMBL" id="QDE34797.1"/>
    </source>
</evidence>
<feature type="chain" id="PRO_5038731072" description="Peptidylprolyl isomerase" evidence="1">
    <location>
        <begin position="29"/>
        <end position="305"/>
    </location>
</feature>
<gene>
    <name evidence="2" type="ORF">FIV50_08335</name>
</gene>
<dbReference type="RefSeq" id="WP_140037034.1">
    <property type="nucleotide sequence ID" value="NZ_CP041040.1"/>
</dbReference>
<evidence type="ECO:0000256" key="1">
    <source>
        <dbReference type="SAM" id="SignalP"/>
    </source>
</evidence>
<evidence type="ECO:0000313" key="3">
    <source>
        <dbReference type="Proteomes" id="UP000316125"/>
    </source>
</evidence>
<dbReference type="OrthoDB" id="25996at2"/>
<feature type="signal peptide" evidence="1">
    <location>
        <begin position="1"/>
        <end position="28"/>
    </location>
</feature>
<protein>
    <recommendedName>
        <fullName evidence="4">Peptidylprolyl isomerase</fullName>
    </recommendedName>
</protein>
<name>A0A4Y5YQ17_9MICO</name>